<feature type="domain" description="Type IV secretion system coupling protein TraD DNA-binding" evidence="6">
    <location>
        <begin position="285"/>
        <end position="614"/>
    </location>
</feature>
<dbReference type="GO" id="GO:0005886">
    <property type="term" value="C:plasma membrane"/>
    <property type="evidence" value="ECO:0007669"/>
    <property type="project" value="UniProtKB-SubCell"/>
</dbReference>
<evidence type="ECO:0000256" key="2">
    <source>
        <dbReference type="ARBA" id="ARBA00022475"/>
    </source>
</evidence>
<evidence type="ECO:0000256" key="1">
    <source>
        <dbReference type="ARBA" id="ARBA00004651"/>
    </source>
</evidence>
<evidence type="ECO:0000256" key="4">
    <source>
        <dbReference type="ARBA" id="ARBA00022989"/>
    </source>
</evidence>
<accession>A0A6P1CTC9</accession>
<sequence>MSSSGSLSWTQLELPSPLPVAAARAAVSALAGLSGQPRLVLEARGEAGGVTWFLGAEPAAAGRAVAAMSVHLVGLRVVAGRSPASSTAAVAVRLPGHQRAALTVGATEQVARGVLAGLSGADHGELVRLQVILGPRHRPRLIAGAPSRQRTRDNAKFGEHRFSCEVRIGVRARDRARAQRLVGDVAAPLRGLEAPGVALQLKRSSLRSLDEARDPLWWPSELGVTELTALLGWPIGPKDVELPGVPSPHPRRLPVAARVPRAGRILGDSVLDRDRPVGQGVEEAKRVMHVIGPMGTGKSTMLVNLALADAAAGRSVVLIDGKGDACTDFLERVDPTRHDDIVVVDPADTHPVGVSVFDDGQPERSADVIFGVFKSLYGDQLGPRSSDLLHACLLTLARVGGCSLAMVPMMLSNPAVRRPLVAKVTGADPLGLGAFWAHFEALSDAERTHVIAPLRNKLDPILTLRPSLRAMFGQADPRFALRELFLEPDRRPIVVISLGSAELGPEGARLMGSILLALIWQTAQERTRVPQSQRHPVMLYLDEFQEIVRLGDLVDALGRARGLGVAFAALAHQSLTQLTPSMRQAVMAHARSRVCFQLSPQDAKDIAATTNGALTARDFQELPAFTAQASLLVEGDRMPWCTIRTHPLPPKIQSAAHLRRRSRNRYGRPLGEVEAELLAIGGWTRNTPADESFGRSHRAGGEA</sequence>
<dbReference type="Proteomes" id="UP000471166">
    <property type="component" value="Unassembled WGS sequence"/>
</dbReference>
<proteinExistence type="predicted"/>
<dbReference type="EMBL" id="JAAGVB010000053">
    <property type="protein sequence ID" value="NEW35808.1"/>
    <property type="molecule type" value="Genomic_DNA"/>
</dbReference>
<dbReference type="RefSeq" id="WP_163847110.1">
    <property type="nucleotide sequence ID" value="NZ_JAAGVB010000053.1"/>
</dbReference>
<keyword evidence="2" id="KW-1003">Cell membrane</keyword>
<dbReference type="SUPFAM" id="SSF52540">
    <property type="entry name" value="P-loop containing nucleoside triphosphate hydrolases"/>
    <property type="match status" value="1"/>
</dbReference>
<organism evidence="7 8">
    <name type="scientific">Nocardia cyriacigeorgica</name>
    <dbReference type="NCBI Taxonomy" id="135487"/>
    <lineage>
        <taxon>Bacteria</taxon>
        <taxon>Bacillati</taxon>
        <taxon>Actinomycetota</taxon>
        <taxon>Actinomycetes</taxon>
        <taxon>Mycobacteriales</taxon>
        <taxon>Nocardiaceae</taxon>
        <taxon>Nocardia</taxon>
    </lineage>
</organism>
<evidence type="ECO:0000313" key="8">
    <source>
        <dbReference type="Proteomes" id="UP000471166"/>
    </source>
</evidence>
<name>A0A6P1CTC9_9NOCA</name>
<dbReference type="InterPro" id="IPR051539">
    <property type="entry name" value="T4SS-coupling_protein"/>
</dbReference>
<dbReference type="Pfam" id="PF10412">
    <property type="entry name" value="TrwB_AAD_bind"/>
    <property type="match status" value="1"/>
</dbReference>
<dbReference type="CDD" id="cd01127">
    <property type="entry name" value="TrwB_TraG_TraD_VirD4"/>
    <property type="match status" value="2"/>
</dbReference>
<reference evidence="7 8" key="1">
    <citation type="submission" date="2020-01" db="EMBL/GenBank/DDBJ databases">
        <title>Genetics and antimicrobial susceptibilities of Nocardia species isolated from the soil; a comparison with species isolated from humans.</title>
        <authorList>
            <person name="Carrasco G."/>
            <person name="Monzon S."/>
            <person name="Sansegundo M."/>
            <person name="Garcia E."/>
            <person name="Garrido N."/>
            <person name="Medina M.J."/>
            <person name="Villalon P."/>
            <person name="Ramirez-Arocha A.C."/>
            <person name="Jimenez P."/>
            <person name="Cuesta I."/>
            <person name="Valdezate S."/>
        </authorList>
    </citation>
    <scope>NUCLEOTIDE SEQUENCE [LARGE SCALE GENOMIC DNA]</scope>
    <source>
        <strain evidence="7 8">CNM20110626</strain>
    </source>
</reference>
<evidence type="ECO:0000256" key="5">
    <source>
        <dbReference type="ARBA" id="ARBA00023136"/>
    </source>
</evidence>
<evidence type="ECO:0000259" key="6">
    <source>
        <dbReference type="Pfam" id="PF10412"/>
    </source>
</evidence>
<evidence type="ECO:0000256" key="3">
    <source>
        <dbReference type="ARBA" id="ARBA00022692"/>
    </source>
</evidence>
<gene>
    <name evidence="7" type="ORF">GV791_25040</name>
</gene>
<dbReference type="GO" id="GO:0003677">
    <property type="term" value="F:DNA binding"/>
    <property type="evidence" value="ECO:0007669"/>
    <property type="project" value="UniProtKB-KW"/>
</dbReference>
<dbReference type="Gene3D" id="3.40.50.300">
    <property type="entry name" value="P-loop containing nucleotide triphosphate hydrolases"/>
    <property type="match status" value="2"/>
</dbReference>
<protein>
    <submittedName>
        <fullName evidence="7">Type IV secretion system DNA-binding domain-containing protein</fullName>
    </submittedName>
</protein>
<comment type="caution">
    <text evidence="7">The sequence shown here is derived from an EMBL/GenBank/DDBJ whole genome shotgun (WGS) entry which is preliminary data.</text>
</comment>
<dbReference type="AlphaFoldDB" id="A0A6P1CTC9"/>
<comment type="subcellular location">
    <subcellularLocation>
        <location evidence="1">Cell membrane</location>
        <topology evidence="1">Multi-pass membrane protein</topology>
    </subcellularLocation>
</comment>
<keyword evidence="3" id="KW-0812">Transmembrane</keyword>
<keyword evidence="5" id="KW-0472">Membrane</keyword>
<keyword evidence="7" id="KW-0238">DNA-binding</keyword>
<dbReference type="InterPro" id="IPR027417">
    <property type="entry name" value="P-loop_NTPase"/>
</dbReference>
<dbReference type="InterPro" id="IPR019476">
    <property type="entry name" value="T4SS_TraD_DNA-bd"/>
</dbReference>
<dbReference type="PANTHER" id="PTHR37937:SF1">
    <property type="entry name" value="CONJUGATIVE TRANSFER: DNA TRANSPORT"/>
    <property type="match status" value="1"/>
</dbReference>
<keyword evidence="4" id="KW-1133">Transmembrane helix</keyword>
<dbReference type="PANTHER" id="PTHR37937">
    <property type="entry name" value="CONJUGATIVE TRANSFER: DNA TRANSPORT"/>
    <property type="match status" value="1"/>
</dbReference>
<evidence type="ECO:0000313" key="7">
    <source>
        <dbReference type="EMBL" id="NEW35808.1"/>
    </source>
</evidence>